<keyword evidence="4" id="KW-1185">Reference proteome</keyword>
<name>A0A1H7FAL2_9BURK</name>
<evidence type="ECO:0000259" key="2">
    <source>
        <dbReference type="PROSITE" id="PS51831"/>
    </source>
</evidence>
<dbReference type="InterPro" id="IPR050124">
    <property type="entry name" value="tRNA_CCA-adding_enzyme"/>
</dbReference>
<dbReference type="AlphaFoldDB" id="A0A1H7FAL2"/>
<dbReference type="PANTHER" id="PTHR47545">
    <property type="entry name" value="MULTIFUNCTIONAL CCA PROTEIN"/>
    <property type="match status" value="1"/>
</dbReference>
<dbReference type="OrthoDB" id="9805698at2"/>
<feature type="domain" description="HD" evidence="2">
    <location>
        <begin position="98"/>
        <end position="199"/>
    </location>
</feature>
<keyword evidence="3" id="KW-0808">Transferase</keyword>
<dbReference type="GO" id="GO:0000166">
    <property type="term" value="F:nucleotide binding"/>
    <property type="evidence" value="ECO:0007669"/>
    <property type="project" value="UniProtKB-KW"/>
</dbReference>
<dbReference type="RefSeq" id="WP_090552744.1">
    <property type="nucleotide sequence ID" value="NZ_FNSR01000003.1"/>
</dbReference>
<accession>A0A1H7FAL2</accession>
<evidence type="ECO:0000313" key="3">
    <source>
        <dbReference type="EMBL" id="SEK21422.1"/>
    </source>
</evidence>
<reference evidence="4" key="1">
    <citation type="submission" date="2016-10" db="EMBL/GenBank/DDBJ databases">
        <authorList>
            <person name="Varghese N."/>
            <person name="Submissions S."/>
        </authorList>
    </citation>
    <scope>NUCLEOTIDE SEQUENCE [LARGE SCALE GENOMIC DNA]</scope>
    <source>
        <strain evidence="4">LMG 26416</strain>
    </source>
</reference>
<organism evidence="3 4">
    <name type="scientific">Paraburkholderia caballeronis</name>
    <dbReference type="NCBI Taxonomy" id="416943"/>
    <lineage>
        <taxon>Bacteria</taxon>
        <taxon>Pseudomonadati</taxon>
        <taxon>Pseudomonadota</taxon>
        <taxon>Betaproteobacteria</taxon>
        <taxon>Burkholderiales</taxon>
        <taxon>Burkholderiaceae</taxon>
        <taxon>Paraburkholderia</taxon>
    </lineage>
</organism>
<dbReference type="PROSITE" id="PS51831">
    <property type="entry name" value="HD"/>
    <property type="match status" value="1"/>
</dbReference>
<dbReference type="PANTHER" id="PTHR47545:SF1">
    <property type="entry name" value="MULTIFUNCTIONAL CCA PROTEIN"/>
    <property type="match status" value="1"/>
</dbReference>
<dbReference type="Gene3D" id="1.10.3090.10">
    <property type="entry name" value="cca-adding enzyme, domain 2"/>
    <property type="match status" value="1"/>
</dbReference>
<keyword evidence="1" id="KW-0547">Nucleotide-binding</keyword>
<dbReference type="InterPro" id="IPR006674">
    <property type="entry name" value="HD_domain"/>
</dbReference>
<dbReference type="SUPFAM" id="SSF81891">
    <property type="entry name" value="Poly A polymerase C-terminal region-like"/>
    <property type="match status" value="1"/>
</dbReference>
<evidence type="ECO:0000313" key="4">
    <source>
        <dbReference type="Proteomes" id="UP000199120"/>
    </source>
</evidence>
<sequence>MSWAQDLVRHALWAAQSEAAKLGVVEQAQMVTAVQMDAIERLSPSQRGRVLGRALMAPHPVGFFVAMRDCAGLRRLLPEFDALFGVPLISEGPDPADVGEHQLRALAGAARRGAPLAVRFAALVQRIGMGLTPPARWPSHPGHEAQGGALLRTLADRIALPADALDLAALAIAEADCVHRTTDRRVAAMAALLERACADTQSERFEQLLLVCTCDYAAWPGHGGGDYVKAQRLRRALAAYRSVQRPADPAAWLDARASAIARSVADPRRHDAG</sequence>
<proteinExistence type="predicted"/>
<gene>
    <name evidence="3" type="ORF">SAMN05192542_101184</name>
</gene>
<dbReference type="Proteomes" id="UP000199120">
    <property type="component" value="Unassembled WGS sequence"/>
</dbReference>
<protein>
    <submittedName>
        <fullName evidence="3">tRNA nucleotidyltransferase (CCA-adding enzyme)</fullName>
    </submittedName>
</protein>
<evidence type="ECO:0000256" key="1">
    <source>
        <dbReference type="ARBA" id="ARBA00022741"/>
    </source>
</evidence>
<dbReference type="STRING" id="416943.SAMN05445871_6082"/>
<dbReference type="EMBL" id="FOAJ01000001">
    <property type="protein sequence ID" value="SEK21422.1"/>
    <property type="molecule type" value="Genomic_DNA"/>
</dbReference>
<dbReference type="GO" id="GO:0016740">
    <property type="term" value="F:transferase activity"/>
    <property type="evidence" value="ECO:0007669"/>
    <property type="project" value="UniProtKB-KW"/>
</dbReference>